<gene>
    <name evidence="1" type="ORF">Vau01_049040</name>
</gene>
<keyword evidence="2" id="KW-1185">Reference proteome</keyword>
<organism evidence="1 2">
    <name type="scientific">Virgisporangium aurantiacum</name>
    <dbReference type="NCBI Taxonomy" id="175570"/>
    <lineage>
        <taxon>Bacteria</taxon>
        <taxon>Bacillati</taxon>
        <taxon>Actinomycetota</taxon>
        <taxon>Actinomycetes</taxon>
        <taxon>Micromonosporales</taxon>
        <taxon>Micromonosporaceae</taxon>
        <taxon>Virgisporangium</taxon>
    </lineage>
</organism>
<comment type="caution">
    <text evidence="1">The sequence shown here is derived from an EMBL/GenBank/DDBJ whole genome shotgun (WGS) entry which is preliminary data.</text>
</comment>
<dbReference type="EMBL" id="BOPG01000031">
    <property type="protein sequence ID" value="GIJ57388.1"/>
    <property type="molecule type" value="Genomic_DNA"/>
</dbReference>
<evidence type="ECO:0008006" key="3">
    <source>
        <dbReference type="Google" id="ProtNLM"/>
    </source>
</evidence>
<dbReference type="InterPro" id="IPR034660">
    <property type="entry name" value="DinB/YfiT-like"/>
</dbReference>
<protein>
    <recommendedName>
        <fullName evidence="3">DinB superfamily protein</fullName>
    </recommendedName>
</protein>
<evidence type="ECO:0000313" key="2">
    <source>
        <dbReference type="Proteomes" id="UP000612585"/>
    </source>
</evidence>
<sequence length="175" mass="19479">MSCVYGRDMVRYLTVDSFDYDTPPATDGRDPATLVDDAVADILARAEHWLGWDGRPVSKGGNAWTPHKVMRRVADHLLDHLAELECRLAGQPTVPDRWHGRMVTTDADFARFTEIDLDEATSRLTRLAACYRSRLSTVDTALLDTAPDNGGWTLRQVVHHVSRVTGYADMLDAPG</sequence>
<proteinExistence type="predicted"/>
<accession>A0A8J4E146</accession>
<dbReference type="AlphaFoldDB" id="A0A8J4E146"/>
<name>A0A8J4E146_9ACTN</name>
<dbReference type="Proteomes" id="UP000612585">
    <property type="component" value="Unassembled WGS sequence"/>
</dbReference>
<reference evidence="1" key="1">
    <citation type="submission" date="2021-01" db="EMBL/GenBank/DDBJ databases">
        <title>Whole genome shotgun sequence of Virgisporangium aurantiacum NBRC 16421.</title>
        <authorList>
            <person name="Komaki H."/>
            <person name="Tamura T."/>
        </authorList>
    </citation>
    <scope>NUCLEOTIDE SEQUENCE</scope>
    <source>
        <strain evidence="1">NBRC 16421</strain>
    </source>
</reference>
<dbReference type="SUPFAM" id="SSF109854">
    <property type="entry name" value="DinB/YfiT-like putative metalloenzymes"/>
    <property type="match status" value="1"/>
</dbReference>
<evidence type="ECO:0000313" key="1">
    <source>
        <dbReference type="EMBL" id="GIJ57388.1"/>
    </source>
</evidence>
<dbReference type="Gene3D" id="1.20.120.450">
    <property type="entry name" value="dinb family like domain"/>
    <property type="match status" value="1"/>
</dbReference>